<feature type="transmembrane region" description="Helical" evidence="5">
    <location>
        <begin position="68"/>
        <end position="88"/>
    </location>
</feature>
<feature type="transmembrane region" description="Helical" evidence="5">
    <location>
        <begin position="95"/>
        <end position="120"/>
    </location>
</feature>
<feature type="transmembrane region" description="Helical" evidence="5">
    <location>
        <begin position="39"/>
        <end position="62"/>
    </location>
</feature>
<organism evidence="7 8">
    <name type="scientific">Modestobacter marinus</name>
    <dbReference type="NCBI Taxonomy" id="477641"/>
    <lineage>
        <taxon>Bacteria</taxon>
        <taxon>Bacillati</taxon>
        <taxon>Actinomycetota</taxon>
        <taxon>Actinomycetes</taxon>
        <taxon>Geodermatophilales</taxon>
        <taxon>Geodermatophilaceae</taxon>
        <taxon>Modestobacter</taxon>
    </lineage>
</organism>
<evidence type="ECO:0000313" key="8">
    <source>
        <dbReference type="Proteomes" id="UP000552836"/>
    </source>
</evidence>
<feature type="transmembrane region" description="Helical" evidence="5">
    <location>
        <begin position="132"/>
        <end position="151"/>
    </location>
</feature>
<evidence type="ECO:0000256" key="4">
    <source>
        <dbReference type="ARBA" id="ARBA00023136"/>
    </source>
</evidence>
<dbReference type="EMBL" id="JAAMPA010000003">
    <property type="protein sequence ID" value="NIH69964.1"/>
    <property type="molecule type" value="Genomic_DNA"/>
</dbReference>
<dbReference type="RefSeq" id="WP_166757503.1">
    <property type="nucleotide sequence ID" value="NZ_BAABJU010000002.1"/>
</dbReference>
<dbReference type="Proteomes" id="UP000648663">
    <property type="component" value="Unassembled WGS sequence"/>
</dbReference>
<evidence type="ECO:0000256" key="2">
    <source>
        <dbReference type="ARBA" id="ARBA00022692"/>
    </source>
</evidence>
<evidence type="ECO:0000313" key="6">
    <source>
        <dbReference type="EMBL" id="GGL82334.1"/>
    </source>
</evidence>
<dbReference type="Pfam" id="PF01758">
    <property type="entry name" value="SBF"/>
    <property type="match status" value="1"/>
</dbReference>
<feature type="transmembrane region" description="Helical" evidence="5">
    <location>
        <begin position="163"/>
        <end position="183"/>
    </location>
</feature>
<dbReference type="PANTHER" id="PTHR10361">
    <property type="entry name" value="SODIUM-BILE ACID COTRANSPORTER"/>
    <property type="match status" value="1"/>
</dbReference>
<keyword evidence="4 5" id="KW-0472">Membrane</keyword>
<dbReference type="Proteomes" id="UP000552836">
    <property type="component" value="Unassembled WGS sequence"/>
</dbReference>
<feature type="transmembrane region" description="Helical" evidence="5">
    <location>
        <begin position="258"/>
        <end position="279"/>
    </location>
</feature>
<dbReference type="InterPro" id="IPR038770">
    <property type="entry name" value="Na+/solute_symporter_sf"/>
</dbReference>
<feature type="transmembrane region" description="Helical" evidence="5">
    <location>
        <begin position="6"/>
        <end position="27"/>
    </location>
</feature>
<keyword evidence="3 5" id="KW-1133">Transmembrane helix</keyword>
<reference evidence="9" key="2">
    <citation type="journal article" date="2019" name="Int. J. Syst. Evol. Microbiol.">
        <title>The Global Catalogue of Microorganisms (GCM) 10K type strain sequencing project: providing services to taxonomists for standard genome sequencing and annotation.</title>
        <authorList>
            <consortium name="The Broad Institute Genomics Platform"/>
            <consortium name="The Broad Institute Genome Sequencing Center for Infectious Disease"/>
            <person name="Wu L."/>
            <person name="Ma J."/>
        </authorList>
    </citation>
    <scope>NUCLEOTIDE SEQUENCE [LARGE SCALE GENOMIC DNA]</scope>
    <source>
        <strain evidence="9">CGMCC 4.5581</strain>
    </source>
</reference>
<dbReference type="AlphaFoldDB" id="A0A846LU69"/>
<keyword evidence="9" id="KW-1185">Reference proteome</keyword>
<reference evidence="7 8" key="3">
    <citation type="submission" date="2020-02" db="EMBL/GenBank/DDBJ databases">
        <title>Sequencing the genomes of 1000 actinobacteria strains.</title>
        <authorList>
            <person name="Klenk H.-P."/>
        </authorList>
    </citation>
    <scope>NUCLEOTIDE SEQUENCE [LARGE SCALE GENOMIC DNA]</scope>
    <source>
        <strain evidence="7 8">DSM 45201</strain>
    </source>
</reference>
<evidence type="ECO:0000256" key="1">
    <source>
        <dbReference type="ARBA" id="ARBA00004141"/>
    </source>
</evidence>
<dbReference type="Gene3D" id="1.20.1530.20">
    <property type="match status" value="1"/>
</dbReference>
<keyword evidence="2 5" id="KW-0812">Transmembrane</keyword>
<dbReference type="InterPro" id="IPR002657">
    <property type="entry name" value="BilAc:Na_symport/Acr3"/>
</dbReference>
<reference evidence="6" key="1">
    <citation type="journal article" date="2014" name="Int. J. Syst. Evol. Microbiol.">
        <title>Complete genome of a new Firmicutes species belonging to the dominant human colonic microbiota ('Ruminococcus bicirculans') reveals two chromosomes and a selective capacity to utilize plant glucans.</title>
        <authorList>
            <consortium name="NISC Comparative Sequencing Program"/>
            <person name="Wegmann U."/>
            <person name="Louis P."/>
            <person name="Goesmann A."/>
            <person name="Henrissat B."/>
            <person name="Duncan S.H."/>
            <person name="Flint H.J."/>
        </authorList>
    </citation>
    <scope>NUCLEOTIDE SEQUENCE</scope>
    <source>
        <strain evidence="6">CGMCC 4.5581</strain>
    </source>
</reference>
<name>A0A846LU69_9ACTN</name>
<gene>
    <name evidence="7" type="ORF">FB380_004462</name>
    <name evidence="6" type="ORF">GCM10011589_43490</name>
</gene>
<comment type="subcellular location">
    <subcellularLocation>
        <location evidence="1">Membrane</location>
        <topology evidence="1">Multi-pass membrane protein</topology>
    </subcellularLocation>
</comment>
<proteinExistence type="predicted"/>
<protein>
    <submittedName>
        <fullName evidence="7">BASS family bile acid:Na+ symporter</fullName>
    </submittedName>
    <submittedName>
        <fullName evidence="6">Transporter</fullName>
    </submittedName>
</protein>
<accession>A0A846LU69</accession>
<feature type="transmembrane region" description="Helical" evidence="5">
    <location>
        <begin position="195"/>
        <end position="216"/>
    </location>
</feature>
<evidence type="ECO:0000256" key="5">
    <source>
        <dbReference type="SAM" id="Phobius"/>
    </source>
</evidence>
<evidence type="ECO:0000313" key="9">
    <source>
        <dbReference type="Proteomes" id="UP000648663"/>
    </source>
</evidence>
<feature type="transmembrane region" description="Helical" evidence="5">
    <location>
        <begin position="228"/>
        <end position="252"/>
    </location>
</feature>
<evidence type="ECO:0000313" key="7">
    <source>
        <dbReference type="EMBL" id="NIH69964.1"/>
    </source>
</evidence>
<dbReference type="EMBL" id="BMMI01000010">
    <property type="protein sequence ID" value="GGL82334.1"/>
    <property type="molecule type" value="Genomic_DNA"/>
</dbReference>
<reference evidence="6" key="4">
    <citation type="submission" date="2024-05" db="EMBL/GenBank/DDBJ databases">
        <authorList>
            <person name="Sun Q."/>
            <person name="Zhou Y."/>
        </authorList>
    </citation>
    <scope>NUCLEOTIDE SEQUENCE</scope>
    <source>
        <strain evidence="6">CGMCC 4.5581</strain>
    </source>
</reference>
<dbReference type="InterPro" id="IPR004710">
    <property type="entry name" value="Bilac:Na_transpt"/>
</dbReference>
<comment type="caution">
    <text evidence="7">The sequence shown here is derived from an EMBL/GenBank/DDBJ whole genome shotgun (WGS) entry which is preliminary data.</text>
</comment>
<sequence length="294" mass="31239">MVGPFEQAMLTAVLAAVMLGMGAAMTFRDLGDELHRPRYLALAVAGQFAIMPLIAFSLAWLLRLPPALAIGLVIVGCMPGGTTSNLYTYFARANLALSVVVTIGTTVAAIVLAPLMLLLYGGALAEGIDVPTSNVVASLVLLILPVLLGLWIRRRTANLGATLELVGSVLGVLFIVLLMVTWVPRNWQLLVESPWQVYVGAIGLPLLGMAAAYGYAGLLGMPVLDRRTLALEIGIVNGPLAITIVLLSFTGAVEQDVLLLPALYSLFVVITATFVTIGFRRAHDRAQQKVPELL</sequence>
<dbReference type="GO" id="GO:0016020">
    <property type="term" value="C:membrane"/>
    <property type="evidence" value="ECO:0007669"/>
    <property type="project" value="UniProtKB-SubCell"/>
</dbReference>
<evidence type="ECO:0000256" key="3">
    <source>
        <dbReference type="ARBA" id="ARBA00022989"/>
    </source>
</evidence>
<dbReference type="PANTHER" id="PTHR10361:SF28">
    <property type="entry name" value="P3 PROTEIN-RELATED"/>
    <property type="match status" value="1"/>
</dbReference>